<accession>A0ABV9XVS7</accession>
<evidence type="ECO:0000313" key="2">
    <source>
        <dbReference type="Proteomes" id="UP001595833"/>
    </source>
</evidence>
<dbReference type="EMBL" id="JBHSJB010000007">
    <property type="protein sequence ID" value="MFC5053572.1"/>
    <property type="molecule type" value="Genomic_DNA"/>
</dbReference>
<reference evidence="2" key="1">
    <citation type="journal article" date="2019" name="Int. J. Syst. Evol. Microbiol.">
        <title>The Global Catalogue of Microorganisms (GCM) 10K type strain sequencing project: providing services to taxonomists for standard genome sequencing and annotation.</title>
        <authorList>
            <consortium name="The Broad Institute Genomics Platform"/>
            <consortium name="The Broad Institute Genome Sequencing Center for Infectious Disease"/>
            <person name="Wu L."/>
            <person name="Ma J."/>
        </authorList>
    </citation>
    <scope>NUCLEOTIDE SEQUENCE [LARGE SCALE GENOMIC DNA]</scope>
    <source>
        <strain evidence="2">KCTC 12848</strain>
    </source>
</reference>
<evidence type="ECO:0000313" key="1">
    <source>
        <dbReference type="EMBL" id="MFC5053572.1"/>
    </source>
</evidence>
<keyword evidence="2" id="KW-1185">Reference proteome</keyword>
<protein>
    <submittedName>
        <fullName evidence="1">Uncharacterized protein</fullName>
    </submittedName>
</protein>
<sequence>MPTPSTSPERPEVHSLTLLSVRDRHGRPVNVGVGEVDGGGVVLSTTAADGVALLTVEETSDLMGHVRRAMARAAADPRRS</sequence>
<dbReference type="Proteomes" id="UP001595833">
    <property type="component" value="Unassembled WGS sequence"/>
</dbReference>
<organism evidence="1 2">
    <name type="scientific">Saccharothrix xinjiangensis</name>
    <dbReference type="NCBI Taxonomy" id="204798"/>
    <lineage>
        <taxon>Bacteria</taxon>
        <taxon>Bacillati</taxon>
        <taxon>Actinomycetota</taxon>
        <taxon>Actinomycetes</taxon>
        <taxon>Pseudonocardiales</taxon>
        <taxon>Pseudonocardiaceae</taxon>
        <taxon>Saccharothrix</taxon>
    </lineage>
</organism>
<dbReference type="RefSeq" id="WP_344036428.1">
    <property type="nucleotide sequence ID" value="NZ_BAAAKE010000005.1"/>
</dbReference>
<gene>
    <name evidence="1" type="ORF">ACFPFM_07355</name>
</gene>
<comment type="caution">
    <text evidence="1">The sequence shown here is derived from an EMBL/GenBank/DDBJ whole genome shotgun (WGS) entry which is preliminary data.</text>
</comment>
<proteinExistence type="predicted"/>
<name>A0ABV9XVS7_9PSEU</name>